<evidence type="ECO:0000313" key="1">
    <source>
        <dbReference type="EMBL" id="SHE41505.1"/>
    </source>
</evidence>
<dbReference type="RefSeq" id="WP_072934515.1">
    <property type="nucleotide sequence ID" value="NZ_FQUG01000002.1"/>
</dbReference>
<name>A0A1M4TAP8_9FIRM</name>
<dbReference type="OrthoDB" id="1669180at2"/>
<accession>A0A1M4TAP8</accession>
<dbReference type="EMBL" id="FQUG01000002">
    <property type="protein sequence ID" value="SHE41505.1"/>
    <property type="molecule type" value="Genomic_DNA"/>
</dbReference>
<organism evidence="1 2">
    <name type="scientific">Schwartzia succinivorans DSM 10502</name>
    <dbReference type="NCBI Taxonomy" id="1123243"/>
    <lineage>
        <taxon>Bacteria</taxon>
        <taxon>Bacillati</taxon>
        <taxon>Bacillota</taxon>
        <taxon>Negativicutes</taxon>
        <taxon>Selenomonadales</taxon>
        <taxon>Selenomonadaceae</taxon>
        <taxon>Schwartzia</taxon>
    </lineage>
</organism>
<protein>
    <recommendedName>
        <fullName evidence="3">Sensory transduction regulator</fullName>
    </recommendedName>
</protein>
<reference evidence="1 2" key="1">
    <citation type="submission" date="2016-11" db="EMBL/GenBank/DDBJ databases">
        <authorList>
            <person name="Jaros S."/>
            <person name="Januszkiewicz K."/>
            <person name="Wedrychowicz H."/>
        </authorList>
    </citation>
    <scope>NUCLEOTIDE SEQUENCE [LARGE SCALE GENOMIC DNA]</scope>
    <source>
        <strain evidence="1 2">DSM 10502</strain>
    </source>
</reference>
<evidence type="ECO:0000313" key="2">
    <source>
        <dbReference type="Proteomes" id="UP000184404"/>
    </source>
</evidence>
<dbReference type="Proteomes" id="UP000184404">
    <property type="component" value="Unassembled WGS sequence"/>
</dbReference>
<proteinExistence type="predicted"/>
<dbReference type="STRING" id="1123243.SAMN02745190_00420"/>
<keyword evidence="2" id="KW-1185">Reference proteome</keyword>
<gene>
    <name evidence="1" type="ORF">SAMN02745190_00420</name>
</gene>
<dbReference type="AlphaFoldDB" id="A0A1M4TAP8"/>
<evidence type="ECO:0008006" key="3">
    <source>
        <dbReference type="Google" id="ProtNLM"/>
    </source>
</evidence>
<sequence>MNKKAEIFLNYLDEKKIENVFAIEEMPNDDWESSIFRSNIDIGGNKLPVGVILDNSIYGMIRILIAPNARTDENELAVLRVVNEYNKKYKSFKYYFDDKGSLVLDICILSAEGERLGDLIYAMFDVIINHLNESYKEIMHAIWA</sequence>